<evidence type="ECO:0000313" key="5">
    <source>
        <dbReference type="EMBL" id="CAB5019026.1"/>
    </source>
</evidence>
<dbReference type="AlphaFoldDB" id="A0A6J7QQ39"/>
<dbReference type="InterPro" id="IPR013114">
    <property type="entry name" value="FabA_FabZ"/>
</dbReference>
<dbReference type="PANTHER" id="PTHR30272">
    <property type="entry name" value="3-HYDROXYACYL-[ACYL-CARRIER-PROTEIN] DEHYDRATASE"/>
    <property type="match status" value="1"/>
</dbReference>
<dbReference type="PANTHER" id="PTHR30272:SF1">
    <property type="entry name" value="3-HYDROXYACYL-[ACYL-CARRIER-PROTEIN] DEHYDRATASE"/>
    <property type="match status" value="1"/>
</dbReference>
<dbReference type="Pfam" id="PF07977">
    <property type="entry name" value="FabA"/>
    <property type="match status" value="1"/>
</dbReference>
<dbReference type="InterPro" id="IPR029069">
    <property type="entry name" value="HotDog_dom_sf"/>
</dbReference>
<keyword evidence="1" id="KW-0456">Lyase</keyword>
<dbReference type="EMBL" id="CAFBMM010000003">
    <property type="protein sequence ID" value="CAB4896399.1"/>
    <property type="molecule type" value="Genomic_DNA"/>
</dbReference>
<accession>A0A6J7QQ39</accession>
<sequence length="147" mass="15892">MPLSNSDDLVGLLAHRPPFRFVDSVVAFVPGVSITAQYLVTGQEECLTGHFPKNPIFPGVLQVEALAQAGGIAVLSDERYAGRFPLFGGAEKIRWRRIVRPGDELTLEVTLEQLSAKGGWGQGSARVGDELACKARIFFVLAPNEIS</sequence>
<dbReference type="EMBL" id="CAFBPQ010000010">
    <property type="protein sequence ID" value="CAB5019026.1"/>
    <property type="molecule type" value="Genomic_DNA"/>
</dbReference>
<dbReference type="EMBL" id="CAFBOF010000002">
    <property type="protein sequence ID" value="CAB4969198.1"/>
    <property type="molecule type" value="Genomic_DNA"/>
</dbReference>
<dbReference type="GO" id="GO:0016829">
    <property type="term" value="F:lyase activity"/>
    <property type="evidence" value="ECO:0007669"/>
    <property type="project" value="UniProtKB-KW"/>
</dbReference>
<reference evidence="5" key="1">
    <citation type="submission" date="2020-05" db="EMBL/GenBank/DDBJ databases">
        <authorList>
            <person name="Chiriac C."/>
            <person name="Salcher M."/>
            <person name="Ghai R."/>
            <person name="Kavagutti S V."/>
        </authorList>
    </citation>
    <scope>NUCLEOTIDE SEQUENCE</scope>
</reference>
<protein>
    <submittedName>
        <fullName evidence="5">Unannotated protein</fullName>
    </submittedName>
</protein>
<gene>
    <name evidence="2" type="ORF">UFOPK2683_01118</name>
    <name evidence="3" type="ORF">UFOPK3605_00226</name>
    <name evidence="4" type="ORF">UFOPK3897_00229</name>
    <name evidence="5" type="ORF">UFOPK4121_00533</name>
</gene>
<evidence type="ECO:0000313" key="2">
    <source>
        <dbReference type="EMBL" id="CAB4728362.1"/>
    </source>
</evidence>
<evidence type="ECO:0000256" key="1">
    <source>
        <dbReference type="ARBA" id="ARBA00023239"/>
    </source>
</evidence>
<name>A0A6J7QQ39_9ZZZZ</name>
<dbReference type="NCBIfam" id="NF000582">
    <property type="entry name" value="PRK00006.1"/>
    <property type="match status" value="1"/>
</dbReference>
<evidence type="ECO:0000313" key="3">
    <source>
        <dbReference type="EMBL" id="CAB4896399.1"/>
    </source>
</evidence>
<proteinExistence type="predicted"/>
<organism evidence="5">
    <name type="scientific">freshwater metagenome</name>
    <dbReference type="NCBI Taxonomy" id="449393"/>
    <lineage>
        <taxon>unclassified sequences</taxon>
        <taxon>metagenomes</taxon>
        <taxon>ecological metagenomes</taxon>
    </lineage>
</organism>
<evidence type="ECO:0000313" key="4">
    <source>
        <dbReference type="EMBL" id="CAB4969198.1"/>
    </source>
</evidence>
<dbReference type="Gene3D" id="3.10.129.10">
    <property type="entry name" value="Hotdog Thioesterase"/>
    <property type="match status" value="1"/>
</dbReference>
<dbReference type="CDD" id="cd01288">
    <property type="entry name" value="FabZ"/>
    <property type="match status" value="1"/>
</dbReference>
<dbReference type="EMBL" id="CAEZYK010000067">
    <property type="protein sequence ID" value="CAB4728362.1"/>
    <property type="molecule type" value="Genomic_DNA"/>
</dbReference>
<dbReference type="SUPFAM" id="SSF54637">
    <property type="entry name" value="Thioesterase/thiol ester dehydrase-isomerase"/>
    <property type="match status" value="1"/>
</dbReference>